<dbReference type="PANTHER" id="PTHR10264:SF19">
    <property type="entry name" value="AT06885P-RELATED"/>
    <property type="match status" value="1"/>
</dbReference>
<dbReference type="FunFam" id="3.30.479.30:FF:000004">
    <property type="entry name" value="Putative membrane protease family, stomatin"/>
    <property type="match status" value="1"/>
</dbReference>
<dbReference type="SMART" id="SM00244">
    <property type="entry name" value="PHB"/>
    <property type="match status" value="1"/>
</dbReference>
<dbReference type="Gene3D" id="1.20.58.2170">
    <property type="match status" value="1"/>
</dbReference>
<feature type="coiled-coil region" evidence="2">
    <location>
        <begin position="338"/>
        <end position="365"/>
    </location>
</feature>
<evidence type="ECO:0000313" key="5">
    <source>
        <dbReference type="EMBL" id="KAH7637127.1"/>
    </source>
</evidence>
<name>A0A9D4NSH9_DERFA</name>
<keyword evidence="3" id="KW-0812">Transmembrane</keyword>
<protein>
    <submittedName>
        <fullName evidence="5">Mechanosensory protein 2</fullName>
    </submittedName>
</protein>
<keyword evidence="3" id="KW-1133">Transmembrane helix</keyword>
<comment type="caution">
    <text evidence="5">The sequence shown here is derived from an EMBL/GenBank/DDBJ whole genome shotgun (WGS) entry which is preliminary data.</text>
</comment>
<keyword evidence="2" id="KW-0175">Coiled coil</keyword>
<dbReference type="InterPro" id="IPR001972">
    <property type="entry name" value="Stomatin_HflK_fam"/>
</dbReference>
<dbReference type="GO" id="GO:0042393">
    <property type="term" value="F:histone binding"/>
    <property type="evidence" value="ECO:0007669"/>
    <property type="project" value="InterPro"/>
</dbReference>
<feature type="domain" description="Band 7" evidence="4">
    <location>
        <begin position="444"/>
        <end position="603"/>
    </location>
</feature>
<dbReference type="AlphaFoldDB" id="A0A9D4NSH9"/>
<dbReference type="Gene3D" id="6.10.250.2090">
    <property type="match status" value="1"/>
</dbReference>
<organism evidence="5">
    <name type="scientific">Dermatophagoides farinae</name>
    <name type="common">American house dust mite</name>
    <dbReference type="NCBI Taxonomy" id="6954"/>
    <lineage>
        <taxon>Eukaryota</taxon>
        <taxon>Metazoa</taxon>
        <taxon>Ecdysozoa</taxon>
        <taxon>Arthropoda</taxon>
        <taxon>Chelicerata</taxon>
        <taxon>Arachnida</taxon>
        <taxon>Acari</taxon>
        <taxon>Acariformes</taxon>
        <taxon>Sarcoptiformes</taxon>
        <taxon>Astigmata</taxon>
        <taxon>Psoroptidia</taxon>
        <taxon>Analgoidea</taxon>
        <taxon>Pyroglyphidae</taxon>
        <taxon>Dermatophagoidinae</taxon>
        <taxon>Dermatophagoides</taxon>
    </lineage>
</organism>
<keyword evidence="3" id="KW-0472">Membrane</keyword>
<dbReference type="InterPro" id="IPR046426">
    <property type="entry name" value="DAXX_histone-bd_sf"/>
</dbReference>
<feature type="transmembrane region" description="Helical" evidence="3">
    <location>
        <begin position="704"/>
        <end position="723"/>
    </location>
</feature>
<accession>A0A9D4NSH9</accession>
<evidence type="ECO:0000259" key="4">
    <source>
        <dbReference type="SMART" id="SM00244"/>
    </source>
</evidence>
<dbReference type="PANTHER" id="PTHR10264">
    <property type="entry name" value="BAND 7 PROTEIN-RELATED"/>
    <property type="match status" value="1"/>
</dbReference>
<sequence length="725" mass="83578">MDSNCKRKIDFISLTSSTIEKKIKNDVKECFENYRLFPDETGDEQLTKAQDSIRQYMKMFGEIVTDPDLYEASLTKLTSIIDKLKANCRDFIKNPQFIRLFDSFTDDLSKNANSSIVNIAITLHNDLMKELYRFTLPTKSEHSKVGLDRKTQRKINKLTLHLKKIQDKLFECQLRPLTLDEMEDETVFTKYIPRLEKQAVQIWQRRETLLNRSTDSGSQLYRKFTYNQLDDPQLNQIVEDYFNQYLFSLSKAENETLQSKKLTVIKLPMFTIFDLKEAISDQLNAKKIDFQLTDDVLIRIYRHIIDEMDKRRSAIQCECLDNYHILNYTDSPDSTVAIENDAGLIEQLERNSVEAKDRMETLITEYKKKDLEINVRKKKTMATITTIQRDNDQQIFARMSTQVTDSYSDHNNRVQQPESSLFENLLILGSYLLLVSTFPISLFMCFKIVQEYERAVIFRLGKLVGCGTRGPGLFFVLPCIDDYSVVDLRTITYDIPPQEVLTKDSVTISVDAVLFYRIWLPTIAVSNVFDYGQATQLLTSVTLRNVLGTKTLSEILYDRNKIGIDINEMVDTVTKSWGVKIERVEVKDVRLPSSMQRSMAVEAETTRDARAKIIAAKGDLKASYGLKEASEIMSVEPMSFQLRFLQNLSSNSFDKETTIFYPVPMPMLTVSLSSISRSYCAEMAANKLLEHWSNLRSMAIDQDITVISILVAIMLLLHCIAYSKI</sequence>
<evidence type="ECO:0000256" key="3">
    <source>
        <dbReference type="SAM" id="Phobius"/>
    </source>
</evidence>
<reference evidence="5" key="2">
    <citation type="journal article" date="2021" name="World Allergy Organ. J.">
        <title>Chromosome-level assembly of Dermatophagoides farinae genome and transcriptome reveals two novel allergens Der f 37 and Der f 39.</title>
        <authorList>
            <person name="Chen J."/>
            <person name="Cai Z."/>
            <person name="Fan D."/>
            <person name="Hu J."/>
            <person name="Hou Y."/>
            <person name="He Y."/>
            <person name="Zhang Z."/>
            <person name="Zhao Z."/>
            <person name="Gao P."/>
            <person name="Hu W."/>
            <person name="Sun J."/>
            <person name="Li J."/>
            <person name="Ji K."/>
        </authorList>
    </citation>
    <scope>NUCLEOTIDE SEQUENCE</scope>
    <source>
        <strain evidence="5">JKM2019</strain>
    </source>
</reference>
<evidence type="ECO:0000256" key="2">
    <source>
        <dbReference type="SAM" id="Coils"/>
    </source>
</evidence>
<dbReference type="InterPro" id="IPR043202">
    <property type="entry name" value="Band-7_stomatin-like"/>
</dbReference>
<dbReference type="Gene3D" id="3.30.479.30">
    <property type="entry name" value="Band 7 domain"/>
    <property type="match status" value="1"/>
</dbReference>
<dbReference type="SUPFAM" id="SSF117892">
    <property type="entry name" value="Band 7/SPFH domain"/>
    <property type="match status" value="1"/>
</dbReference>
<reference evidence="5" key="1">
    <citation type="submission" date="2020-06" db="EMBL/GenBank/DDBJ databases">
        <authorList>
            <person name="Ji K."/>
            <person name="Li J."/>
        </authorList>
    </citation>
    <scope>NUCLEOTIDE SEQUENCE</scope>
    <source>
        <strain evidence="5">JKM2019</strain>
        <tissue evidence="5">Whole body</tissue>
    </source>
</reference>
<gene>
    <name evidence="5" type="ORF">HUG17_7333</name>
</gene>
<evidence type="ECO:0000256" key="1">
    <source>
        <dbReference type="ARBA" id="ARBA00008164"/>
    </source>
</evidence>
<dbReference type="PRINTS" id="PR00721">
    <property type="entry name" value="STOMATIN"/>
</dbReference>
<dbReference type="InterPro" id="IPR036013">
    <property type="entry name" value="Band_7/SPFH_dom_sf"/>
</dbReference>
<dbReference type="Proteomes" id="UP000828236">
    <property type="component" value="Unassembled WGS sequence"/>
</dbReference>
<dbReference type="EMBL" id="SDOV01000009">
    <property type="protein sequence ID" value="KAH7637127.1"/>
    <property type="molecule type" value="Genomic_DNA"/>
</dbReference>
<proteinExistence type="inferred from homology"/>
<comment type="similarity">
    <text evidence="1">Belongs to the band 7/mec-2 family.</text>
</comment>
<dbReference type="GO" id="GO:0009898">
    <property type="term" value="C:cytoplasmic side of plasma membrane"/>
    <property type="evidence" value="ECO:0007669"/>
    <property type="project" value="UniProtKB-ARBA"/>
</dbReference>
<dbReference type="Pfam" id="PF01145">
    <property type="entry name" value="Band_7"/>
    <property type="match status" value="1"/>
</dbReference>
<dbReference type="InterPro" id="IPR001107">
    <property type="entry name" value="Band_7"/>
</dbReference>